<dbReference type="PANTHER" id="PTHR23020">
    <property type="entry name" value="UNCHARACTERIZED NUCLEAR HORMONE RECEPTOR-RELATED"/>
    <property type="match status" value="1"/>
</dbReference>
<accession>A0A328BLI0</accession>
<dbReference type="PANTHER" id="PTHR23020:SF41">
    <property type="entry name" value="AMINOGLYCOSIDE PHOSPHOTRANSFERASE DOMAIN-CONTAINING PROTEIN"/>
    <property type="match status" value="1"/>
</dbReference>
<evidence type="ECO:0000256" key="1">
    <source>
        <dbReference type="SAM" id="Phobius"/>
    </source>
</evidence>
<keyword evidence="1" id="KW-1133">Transmembrane helix</keyword>
<dbReference type="SUPFAM" id="SSF56112">
    <property type="entry name" value="Protein kinase-like (PK-like)"/>
    <property type="match status" value="1"/>
</dbReference>
<dbReference type="AlphaFoldDB" id="A0A328BLI0"/>
<dbReference type="Proteomes" id="UP000249524">
    <property type="component" value="Unassembled WGS sequence"/>
</dbReference>
<dbReference type="SMART" id="SM00587">
    <property type="entry name" value="CHK"/>
    <property type="match status" value="1"/>
</dbReference>
<comment type="caution">
    <text evidence="3">The sequence shown here is derived from an EMBL/GenBank/DDBJ whole genome shotgun (WGS) entry which is preliminary data.</text>
</comment>
<evidence type="ECO:0000313" key="3">
    <source>
        <dbReference type="EMBL" id="RAK67535.1"/>
    </source>
</evidence>
<gene>
    <name evidence="3" type="ORF">DJ019_06400</name>
</gene>
<organism evidence="3 4">
    <name type="scientific">Phenylobacterium kunshanense</name>
    <dbReference type="NCBI Taxonomy" id="1445034"/>
    <lineage>
        <taxon>Bacteria</taxon>
        <taxon>Pseudomonadati</taxon>
        <taxon>Pseudomonadota</taxon>
        <taxon>Alphaproteobacteria</taxon>
        <taxon>Caulobacterales</taxon>
        <taxon>Caulobacteraceae</taxon>
        <taxon>Phenylobacterium</taxon>
    </lineage>
</organism>
<feature type="transmembrane region" description="Helical" evidence="1">
    <location>
        <begin position="315"/>
        <end position="333"/>
    </location>
</feature>
<evidence type="ECO:0000259" key="2">
    <source>
        <dbReference type="SMART" id="SM00587"/>
    </source>
</evidence>
<dbReference type="Gene3D" id="3.90.1200.10">
    <property type="match status" value="1"/>
</dbReference>
<dbReference type="InterPro" id="IPR002575">
    <property type="entry name" value="Aminoglycoside_PTrfase"/>
</dbReference>
<feature type="domain" description="CHK kinase-like" evidence="2">
    <location>
        <begin position="125"/>
        <end position="304"/>
    </location>
</feature>
<name>A0A328BLI0_9CAUL</name>
<proteinExistence type="predicted"/>
<protein>
    <recommendedName>
        <fullName evidence="2">CHK kinase-like domain-containing protein</fullName>
    </recommendedName>
</protein>
<dbReference type="InterPro" id="IPR015897">
    <property type="entry name" value="CHK_kinase-like"/>
</dbReference>
<dbReference type="OrthoDB" id="3806873at2"/>
<dbReference type="InterPro" id="IPR011009">
    <property type="entry name" value="Kinase-like_dom_sf"/>
</dbReference>
<dbReference type="Pfam" id="PF01636">
    <property type="entry name" value="APH"/>
    <property type="match status" value="1"/>
</dbReference>
<sequence length="364" mass="38972">MTKPIPDAPDLRAPQDIDAAWLTGLLQGAGVDAVVDSFTAKPVGSGQIGDSVRFALKYARAADGAPASIVGKFPSADPDSFNTGVMLGNYVREVQFYRQLSPTALVSTPYCYGTALDEASGRFVLMMEDLAPAEQGDQLKGVSLEQARLVVDEAAKLHGSHWGDEAIEDLAWVSGTRAAPSGAATPEMVAALWTAFRERYGERLEPDWVEVGERLSTRFAGFTQRGDGPRCLTHNDFRPDNMMFATPAGGKPVTVLDWQSVSFGTGAVDVGYFLAGALTPDQRRAAEPELLARYLEGLKALGVAGYRMDALKRDYAGGGLLLFLTAFFAAMVVKRTARGDDMFIQMLGSGAQHAIDHDALSTLA</sequence>
<dbReference type="InterPro" id="IPR052961">
    <property type="entry name" value="Oxido-Kinase-like_Enzymes"/>
</dbReference>
<dbReference type="RefSeq" id="WP_111275145.1">
    <property type="nucleotide sequence ID" value="NZ_QFYS01000002.1"/>
</dbReference>
<keyword evidence="1" id="KW-0472">Membrane</keyword>
<reference evidence="3 4" key="1">
    <citation type="submission" date="2018-05" db="EMBL/GenBank/DDBJ databases">
        <authorList>
            <person name="Lanie J.A."/>
            <person name="Ng W.-L."/>
            <person name="Kazmierczak K.M."/>
            <person name="Andrzejewski T.M."/>
            <person name="Davidsen T.M."/>
            <person name="Wayne K.J."/>
            <person name="Tettelin H."/>
            <person name="Glass J.I."/>
            <person name="Rusch D."/>
            <person name="Podicherti R."/>
            <person name="Tsui H.-C.T."/>
            <person name="Winkler M.E."/>
        </authorList>
    </citation>
    <scope>NUCLEOTIDE SEQUENCE [LARGE SCALE GENOMIC DNA]</scope>
    <source>
        <strain evidence="3 4">BUT-10</strain>
    </source>
</reference>
<keyword evidence="1" id="KW-0812">Transmembrane</keyword>
<evidence type="ECO:0000313" key="4">
    <source>
        <dbReference type="Proteomes" id="UP000249524"/>
    </source>
</evidence>
<keyword evidence="4" id="KW-1185">Reference proteome</keyword>
<dbReference type="EMBL" id="QFYS01000002">
    <property type="protein sequence ID" value="RAK67535.1"/>
    <property type="molecule type" value="Genomic_DNA"/>
</dbReference>